<reference evidence="2" key="1">
    <citation type="submission" date="2022-11" db="UniProtKB">
        <authorList>
            <consortium name="WormBaseParasite"/>
        </authorList>
    </citation>
    <scope>IDENTIFICATION</scope>
</reference>
<proteinExistence type="predicted"/>
<accession>A0A915I990</accession>
<protein>
    <submittedName>
        <fullName evidence="2">Uncharacterized protein</fullName>
    </submittedName>
</protein>
<dbReference type="WBParaSite" id="nRc.2.0.1.t10739-RA">
    <property type="protein sequence ID" value="nRc.2.0.1.t10739-RA"/>
    <property type="gene ID" value="nRc.2.0.1.g10739"/>
</dbReference>
<name>A0A915I990_ROMCU</name>
<keyword evidence="1" id="KW-1185">Reference proteome</keyword>
<evidence type="ECO:0000313" key="2">
    <source>
        <dbReference type="WBParaSite" id="nRc.2.0.1.t10739-RA"/>
    </source>
</evidence>
<dbReference type="AlphaFoldDB" id="A0A915I990"/>
<sequence length="293" mass="33544">MILEEFRIKILKKPRILISKEFFQHPRGVWAEIGIERSAENKEYVLQSGPKNEKKTLPANFFLTFNKPIVLSIDMITKLTELSGFEPTKTHPECKNALESFGTEVFVSLKDQNHKYNFEYSKSNPSLQSFACSTLKFTNALNLAPILKILRSSLNYFGALRSLEDHSKMEVENFERDQFFPLLISSSNFGKLEVLFQNPAFGKKNFVGVKFTFRSLMCETEVDFRTVGEPKITPLSEIARKNIRQFLCLCLTMRAVVKRVIGAENTDKCFGDALTPTSKKRKFVDVDKTLALK</sequence>
<organism evidence="1 2">
    <name type="scientific">Romanomermis culicivorax</name>
    <name type="common">Nematode worm</name>
    <dbReference type="NCBI Taxonomy" id="13658"/>
    <lineage>
        <taxon>Eukaryota</taxon>
        <taxon>Metazoa</taxon>
        <taxon>Ecdysozoa</taxon>
        <taxon>Nematoda</taxon>
        <taxon>Enoplea</taxon>
        <taxon>Dorylaimia</taxon>
        <taxon>Mermithida</taxon>
        <taxon>Mermithoidea</taxon>
        <taxon>Mermithidae</taxon>
        <taxon>Romanomermis</taxon>
    </lineage>
</organism>
<evidence type="ECO:0000313" key="1">
    <source>
        <dbReference type="Proteomes" id="UP000887565"/>
    </source>
</evidence>
<dbReference type="Proteomes" id="UP000887565">
    <property type="component" value="Unplaced"/>
</dbReference>